<dbReference type="SUPFAM" id="SSF54523">
    <property type="entry name" value="Pili subunits"/>
    <property type="match status" value="1"/>
</dbReference>
<dbReference type="Proteomes" id="UP001156601">
    <property type="component" value="Unassembled WGS sequence"/>
</dbReference>
<evidence type="ECO:0000256" key="1">
    <source>
        <dbReference type="SAM" id="Phobius"/>
    </source>
</evidence>
<evidence type="ECO:0000313" key="2">
    <source>
        <dbReference type="EMBL" id="GLR72241.1"/>
    </source>
</evidence>
<keyword evidence="3" id="KW-1185">Reference proteome</keyword>
<keyword evidence="1" id="KW-1133">Transmembrane helix</keyword>
<keyword evidence="1" id="KW-0812">Transmembrane</keyword>
<comment type="caution">
    <text evidence="2">The sequence shown here is derived from an EMBL/GenBank/DDBJ whole genome shotgun (WGS) entry which is preliminary data.</text>
</comment>
<protein>
    <submittedName>
        <fullName evidence="2">MSHA pilin protein MshC</fullName>
    </submittedName>
</protein>
<reference evidence="2" key="1">
    <citation type="journal article" date="2014" name="Int. J. Syst. Evol. Microbiol.">
        <title>Complete genome sequence of Corynebacterium casei LMG S-19264T (=DSM 44701T), isolated from a smear-ripened cheese.</title>
        <authorList>
            <consortium name="US DOE Joint Genome Institute (JGI-PGF)"/>
            <person name="Walter F."/>
            <person name="Albersmeier A."/>
            <person name="Kalinowski J."/>
            <person name="Ruckert C."/>
        </authorList>
    </citation>
    <scope>NUCLEOTIDE SEQUENCE</scope>
    <source>
        <strain evidence="2">NBRC 110023</strain>
    </source>
</reference>
<dbReference type="Gene3D" id="3.30.700.10">
    <property type="entry name" value="Glycoprotein, Type 4 Pilin"/>
    <property type="match status" value="1"/>
</dbReference>
<dbReference type="AlphaFoldDB" id="A0AA37WIU7"/>
<dbReference type="InterPro" id="IPR012902">
    <property type="entry name" value="N_methyl_site"/>
</dbReference>
<feature type="transmembrane region" description="Helical" evidence="1">
    <location>
        <begin position="20"/>
        <end position="38"/>
    </location>
</feature>
<dbReference type="Pfam" id="PF07963">
    <property type="entry name" value="N_methyl"/>
    <property type="match status" value="1"/>
</dbReference>
<evidence type="ECO:0000313" key="3">
    <source>
        <dbReference type="Proteomes" id="UP001156601"/>
    </source>
</evidence>
<dbReference type="RefSeq" id="WP_284218661.1">
    <property type="nucleotide sequence ID" value="NZ_BSOT01000009.1"/>
</dbReference>
<reference evidence="2" key="2">
    <citation type="submission" date="2023-01" db="EMBL/GenBank/DDBJ databases">
        <title>Draft genome sequence of Agaribacter marinus strain NBRC 110023.</title>
        <authorList>
            <person name="Sun Q."/>
            <person name="Mori K."/>
        </authorList>
    </citation>
    <scope>NUCLEOTIDE SEQUENCE</scope>
    <source>
        <strain evidence="2">NBRC 110023</strain>
    </source>
</reference>
<accession>A0AA37WIU7</accession>
<dbReference type="EMBL" id="BSOT01000009">
    <property type="protein sequence ID" value="GLR72241.1"/>
    <property type="molecule type" value="Genomic_DNA"/>
</dbReference>
<proteinExistence type="predicted"/>
<organism evidence="2 3">
    <name type="scientific">Agaribacter marinus</name>
    <dbReference type="NCBI Taxonomy" id="1431249"/>
    <lineage>
        <taxon>Bacteria</taxon>
        <taxon>Pseudomonadati</taxon>
        <taxon>Pseudomonadota</taxon>
        <taxon>Gammaproteobacteria</taxon>
        <taxon>Alteromonadales</taxon>
        <taxon>Alteromonadaceae</taxon>
        <taxon>Agaribacter</taxon>
    </lineage>
</organism>
<dbReference type="InterPro" id="IPR045584">
    <property type="entry name" value="Pilin-like"/>
</dbReference>
<sequence length="185" mass="19762">MQNLSLGKSNNNIAQSGFTLVELVLVLILLGILSVYAVPRMFTTDGFSEFATQQRLISALRTIQIKSMQDTSSNYCYRVIFDTSATPAIGPSVAAHVDGNQALSCGNTIDANASEYLRISEAEFSDFNLSLLASDDGAAISYLEFNSLGQPLSSGGRCVNACRISLSGQSTTHVCIESEGYVHAC</sequence>
<gene>
    <name evidence="2" type="ORF">GCM10007852_31490</name>
</gene>
<name>A0AA37WIU7_9ALTE</name>
<dbReference type="NCBIfam" id="TIGR02532">
    <property type="entry name" value="IV_pilin_GFxxxE"/>
    <property type="match status" value="1"/>
</dbReference>
<keyword evidence="1" id="KW-0472">Membrane</keyword>